<dbReference type="EMBL" id="CM011677">
    <property type="protein sequence ID" value="TMS20760.1"/>
    <property type="molecule type" value="Genomic_DNA"/>
</dbReference>
<gene>
    <name evidence="1" type="ORF">E3U43_007253</name>
</gene>
<name>A0ACD3RMV3_LARCR</name>
<organism evidence="1 2">
    <name type="scientific">Larimichthys crocea</name>
    <name type="common">Large yellow croaker</name>
    <name type="synonym">Pseudosciaena crocea</name>
    <dbReference type="NCBI Taxonomy" id="215358"/>
    <lineage>
        <taxon>Eukaryota</taxon>
        <taxon>Metazoa</taxon>
        <taxon>Chordata</taxon>
        <taxon>Craniata</taxon>
        <taxon>Vertebrata</taxon>
        <taxon>Euteleostomi</taxon>
        <taxon>Actinopterygii</taxon>
        <taxon>Neopterygii</taxon>
        <taxon>Teleostei</taxon>
        <taxon>Neoteleostei</taxon>
        <taxon>Acanthomorphata</taxon>
        <taxon>Eupercaria</taxon>
        <taxon>Sciaenidae</taxon>
        <taxon>Larimichthys</taxon>
    </lineage>
</organism>
<dbReference type="Proteomes" id="UP000793456">
    <property type="component" value="Chromosome IV"/>
</dbReference>
<evidence type="ECO:0000313" key="2">
    <source>
        <dbReference type="Proteomes" id="UP000793456"/>
    </source>
</evidence>
<evidence type="ECO:0000313" key="1">
    <source>
        <dbReference type="EMBL" id="TMS20760.1"/>
    </source>
</evidence>
<proteinExistence type="predicted"/>
<reference evidence="1" key="1">
    <citation type="submission" date="2018-11" db="EMBL/GenBank/DDBJ databases">
        <title>The sequence and de novo assembly of Larimichthys crocea genome using PacBio and Hi-C technologies.</title>
        <authorList>
            <person name="Xu P."/>
            <person name="Chen B."/>
            <person name="Zhou Z."/>
            <person name="Ke Q."/>
            <person name="Wu Y."/>
            <person name="Bai H."/>
            <person name="Pu F."/>
        </authorList>
    </citation>
    <scope>NUCLEOTIDE SEQUENCE</scope>
    <source>
        <tissue evidence="1">Muscle</tissue>
    </source>
</reference>
<keyword evidence="2" id="KW-1185">Reference proteome</keyword>
<sequence>MRCDIQSNWEEIKQKSFTAACELEIEIDTGGICWNKLDEQVADLWRYLTRGEVTSTGQEIVRHVADTKTTVCCFYTYVFLLEHRPIINLQTLSDNAAEYLLYFFYIATTATLSPLSPGVSAAVILKTVKVNDSDTTPGRAPVILKDIHSSTISYYRLHRCVAMTTVARPSFFLLCWLLRTASSAFPEEPGPLNFIPTEVVRRHPVFLGRPHRTWLRQEPLHIQRVLQVNRTLYIGARDDLFRVELDIVAGDEMFYSKKRTWESNKNDIRICRMKGKHEASILFKIPSHVRPPFSQQVVRQRAVQG</sequence>
<protein>
    <submittedName>
        <fullName evidence="1">Uncharacterized protein</fullName>
    </submittedName>
</protein>
<comment type="caution">
    <text evidence="1">The sequence shown here is derived from an EMBL/GenBank/DDBJ whole genome shotgun (WGS) entry which is preliminary data.</text>
</comment>
<accession>A0ACD3RMV3</accession>